<dbReference type="FunFam" id="3.40.50.300:FF:001185">
    <property type="entry name" value="GTPase Der"/>
    <property type="match status" value="1"/>
</dbReference>
<gene>
    <name evidence="9" type="primary">der</name>
    <name evidence="13" type="ORF">AVDCRST_MAG92-896</name>
</gene>
<keyword evidence="6 9" id="KW-0342">GTP-binding</keyword>
<dbReference type="InterPro" id="IPR005225">
    <property type="entry name" value="Small_GTP-bd"/>
</dbReference>
<evidence type="ECO:0000256" key="5">
    <source>
        <dbReference type="ARBA" id="ARBA00022741"/>
    </source>
</evidence>
<evidence type="ECO:0000256" key="9">
    <source>
        <dbReference type="HAMAP-Rule" id="MF_00195"/>
    </source>
</evidence>
<comment type="similarity">
    <text evidence="1 9 10 11">Belongs to the TRAFAC class TrmE-Era-EngA-EngB-Septin-like GTPase superfamily. EngA (Der) GTPase family.</text>
</comment>
<evidence type="ECO:0000313" key="13">
    <source>
        <dbReference type="EMBL" id="CAA9227822.1"/>
    </source>
</evidence>
<comment type="function">
    <text evidence="8 9 11">GTPase that plays an essential role in the late steps of ribosome biogenesis.</text>
</comment>
<dbReference type="FunFam" id="3.30.300.20:FF:000004">
    <property type="entry name" value="GTPase Der"/>
    <property type="match status" value="1"/>
</dbReference>
<dbReference type="EMBL" id="CADCTM010000123">
    <property type="protein sequence ID" value="CAA9227822.1"/>
    <property type="molecule type" value="Genomic_DNA"/>
</dbReference>
<evidence type="ECO:0000256" key="4">
    <source>
        <dbReference type="ARBA" id="ARBA00022737"/>
    </source>
</evidence>
<dbReference type="InterPro" id="IPR027417">
    <property type="entry name" value="P-loop_NTPase"/>
</dbReference>
<dbReference type="InterPro" id="IPR015946">
    <property type="entry name" value="KH_dom-like_a/b"/>
</dbReference>
<dbReference type="PRINTS" id="PR00326">
    <property type="entry name" value="GTP1OBG"/>
</dbReference>
<dbReference type="Gene3D" id="3.40.50.300">
    <property type="entry name" value="P-loop containing nucleotide triphosphate hydrolases"/>
    <property type="match status" value="2"/>
</dbReference>
<dbReference type="PROSITE" id="PS51712">
    <property type="entry name" value="G_ENGA"/>
    <property type="match status" value="2"/>
</dbReference>
<feature type="binding site" evidence="9">
    <location>
        <begin position="120"/>
        <end position="123"/>
    </location>
    <ligand>
        <name>GTP</name>
        <dbReference type="ChEBI" id="CHEBI:37565"/>
        <label>1</label>
    </ligand>
</feature>
<dbReference type="GO" id="GO:0043022">
    <property type="term" value="F:ribosome binding"/>
    <property type="evidence" value="ECO:0007669"/>
    <property type="project" value="TreeGrafter"/>
</dbReference>
<keyword evidence="3 9" id="KW-0690">Ribosome biogenesis</keyword>
<keyword evidence="4 11" id="KW-0677">Repeat</keyword>
<sequence length="463" mass="51394">MTLPIVAVIGRPNVGKSTLVNRLAGVTDAIVHDQPGVTRDRTYRTAFWQDRDYLVVDTGGLVFDDDTEFLPLIREQAFAALAEANAAILVVDGQGGLTEADAEIARWMRQQTVPVVLAVNKCESPHQGVIQAAEFWELGLGEPYPVSAIHGGGTGELLDELITYLPSVAELPETPEIKVAIVGRPNVGKSSLLNSFTGENRSIVSPISGTTRDAIDMVVERPGDSEEGIDNKTYRLIDTAGIRKKKNVEYGPEFFGINRAFKAIRRSDVVLLVIDALDGVTEQDQKLAGRIADEGRAAVVVVNKWDAIDKDSYTIYEYEKLARDRLAFIEWSEMIFVSALTGKRVEKILDLVDTAAEQHKRRVTTSVINEVLQEAVSWHSPPTTRQGRQGKIYYGTQVKSQPPTIALFVNDPARFNDNYRRYIEAQFRRQLGFTGTPLRLLWRGKKTRDVGDSQISVNRATRV</sequence>
<dbReference type="NCBIfam" id="TIGR03594">
    <property type="entry name" value="GTPase_EngA"/>
    <property type="match status" value="1"/>
</dbReference>
<dbReference type="InterPro" id="IPR032859">
    <property type="entry name" value="KH_dom-like"/>
</dbReference>
<evidence type="ECO:0000256" key="7">
    <source>
        <dbReference type="ARBA" id="ARBA00032345"/>
    </source>
</evidence>
<dbReference type="FunFam" id="3.40.50.300:FF:000040">
    <property type="entry name" value="GTPase Der"/>
    <property type="match status" value="1"/>
</dbReference>
<dbReference type="CDD" id="cd01895">
    <property type="entry name" value="EngA2"/>
    <property type="match status" value="1"/>
</dbReference>
<name>A0A6J4HLI5_9CYAN</name>
<protein>
    <recommendedName>
        <fullName evidence="2 9">GTPase Der</fullName>
    </recommendedName>
    <alternativeName>
        <fullName evidence="7 9">GTP-binding protein EngA</fullName>
    </alternativeName>
</protein>
<dbReference type="PANTHER" id="PTHR43834:SF6">
    <property type="entry name" value="GTPASE DER"/>
    <property type="match status" value="1"/>
</dbReference>
<comment type="subunit">
    <text evidence="9">Associates with the 50S ribosomal subunit.</text>
</comment>
<dbReference type="HAMAP" id="MF_00195">
    <property type="entry name" value="GTPase_Der"/>
    <property type="match status" value="1"/>
</dbReference>
<dbReference type="Pfam" id="PF01926">
    <property type="entry name" value="MMR_HSR1"/>
    <property type="match status" value="2"/>
</dbReference>
<accession>A0A6J4HLI5</accession>
<evidence type="ECO:0000259" key="12">
    <source>
        <dbReference type="PROSITE" id="PS51712"/>
    </source>
</evidence>
<evidence type="ECO:0000256" key="8">
    <source>
        <dbReference type="ARBA" id="ARBA00053470"/>
    </source>
</evidence>
<dbReference type="CDD" id="cd01894">
    <property type="entry name" value="EngA1"/>
    <property type="match status" value="1"/>
</dbReference>
<keyword evidence="5 9" id="KW-0547">Nucleotide-binding</keyword>
<proteinExistence type="inferred from homology"/>
<evidence type="ECO:0000256" key="10">
    <source>
        <dbReference type="PROSITE-ProRule" id="PRU01049"/>
    </source>
</evidence>
<evidence type="ECO:0000256" key="11">
    <source>
        <dbReference type="RuleBase" id="RU004481"/>
    </source>
</evidence>
<feature type="domain" description="EngA-type G" evidence="12">
    <location>
        <begin position="4"/>
        <end position="169"/>
    </location>
</feature>
<dbReference type="GO" id="GO:0005525">
    <property type="term" value="F:GTP binding"/>
    <property type="evidence" value="ECO:0007669"/>
    <property type="project" value="UniProtKB-UniRule"/>
</dbReference>
<dbReference type="PIRSF" id="PIRSF006485">
    <property type="entry name" value="GTP-binding_EngA"/>
    <property type="match status" value="1"/>
</dbReference>
<evidence type="ECO:0000256" key="1">
    <source>
        <dbReference type="ARBA" id="ARBA00008279"/>
    </source>
</evidence>
<dbReference type="AlphaFoldDB" id="A0A6J4HLI5"/>
<dbReference type="InterPro" id="IPR016484">
    <property type="entry name" value="GTPase_Der"/>
</dbReference>
<dbReference type="NCBIfam" id="TIGR00231">
    <property type="entry name" value="small_GTP"/>
    <property type="match status" value="2"/>
</dbReference>
<dbReference type="GO" id="GO:0042254">
    <property type="term" value="P:ribosome biogenesis"/>
    <property type="evidence" value="ECO:0007669"/>
    <property type="project" value="UniProtKB-KW"/>
</dbReference>
<dbReference type="SUPFAM" id="SSF52540">
    <property type="entry name" value="P-loop containing nucleoside triphosphate hydrolases"/>
    <property type="match status" value="2"/>
</dbReference>
<feature type="binding site" evidence="9">
    <location>
        <begin position="10"/>
        <end position="17"/>
    </location>
    <ligand>
        <name>GTP</name>
        <dbReference type="ChEBI" id="CHEBI:37565"/>
        <label>1</label>
    </ligand>
</feature>
<dbReference type="PANTHER" id="PTHR43834">
    <property type="entry name" value="GTPASE DER"/>
    <property type="match status" value="1"/>
</dbReference>
<reference evidence="13" key="1">
    <citation type="submission" date="2020-02" db="EMBL/GenBank/DDBJ databases">
        <authorList>
            <person name="Meier V. D."/>
        </authorList>
    </citation>
    <scope>NUCLEOTIDE SEQUENCE</scope>
    <source>
        <strain evidence="13">AVDCRST_MAG92</strain>
    </source>
</reference>
<feature type="binding site" evidence="9">
    <location>
        <begin position="303"/>
        <end position="306"/>
    </location>
    <ligand>
        <name>GTP</name>
        <dbReference type="ChEBI" id="CHEBI:37565"/>
        <label>2</label>
    </ligand>
</feature>
<dbReference type="Pfam" id="PF14714">
    <property type="entry name" value="KH_dom-like"/>
    <property type="match status" value="1"/>
</dbReference>
<dbReference type="Gene3D" id="3.30.300.20">
    <property type="match status" value="1"/>
</dbReference>
<feature type="binding site" evidence="9">
    <location>
        <begin position="57"/>
        <end position="61"/>
    </location>
    <ligand>
        <name>GTP</name>
        <dbReference type="ChEBI" id="CHEBI:37565"/>
        <label>1</label>
    </ligand>
</feature>
<organism evidence="13">
    <name type="scientific">uncultured Coleofasciculus sp</name>
    <dbReference type="NCBI Taxonomy" id="1267456"/>
    <lineage>
        <taxon>Bacteria</taxon>
        <taxon>Bacillati</taxon>
        <taxon>Cyanobacteriota</taxon>
        <taxon>Cyanophyceae</taxon>
        <taxon>Coleofasciculales</taxon>
        <taxon>Coleofasciculaceae</taxon>
        <taxon>Coleofasciculus</taxon>
        <taxon>environmental samples</taxon>
    </lineage>
</organism>
<feature type="domain" description="EngA-type G" evidence="12">
    <location>
        <begin position="177"/>
        <end position="360"/>
    </location>
</feature>
<evidence type="ECO:0000256" key="6">
    <source>
        <dbReference type="ARBA" id="ARBA00023134"/>
    </source>
</evidence>
<evidence type="ECO:0000256" key="2">
    <source>
        <dbReference type="ARBA" id="ARBA00020953"/>
    </source>
</evidence>
<feature type="binding site" evidence="9">
    <location>
        <begin position="183"/>
        <end position="190"/>
    </location>
    <ligand>
        <name>GTP</name>
        <dbReference type="ChEBI" id="CHEBI:37565"/>
        <label>2</label>
    </ligand>
</feature>
<dbReference type="InterPro" id="IPR031166">
    <property type="entry name" value="G_ENGA"/>
</dbReference>
<evidence type="ECO:0000256" key="3">
    <source>
        <dbReference type="ARBA" id="ARBA00022517"/>
    </source>
</evidence>
<dbReference type="InterPro" id="IPR006073">
    <property type="entry name" value="GTP-bd"/>
</dbReference>
<feature type="binding site" evidence="9">
    <location>
        <begin position="238"/>
        <end position="242"/>
    </location>
    <ligand>
        <name>GTP</name>
        <dbReference type="ChEBI" id="CHEBI:37565"/>
        <label>2</label>
    </ligand>
</feature>